<dbReference type="Gene3D" id="3.10.180.10">
    <property type="entry name" value="2,3-Dihydroxybiphenyl 1,2-Dioxygenase, domain 1"/>
    <property type="match status" value="1"/>
</dbReference>
<dbReference type="CDD" id="cd06587">
    <property type="entry name" value="VOC"/>
    <property type="match status" value="1"/>
</dbReference>
<name>A0A379IVG6_ECTME</name>
<dbReference type="GO" id="GO:0046686">
    <property type="term" value="P:response to cadmium ion"/>
    <property type="evidence" value="ECO:0007669"/>
    <property type="project" value="TreeGrafter"/>
</dbReference>
<dbReference type="InterPro" id="IPR052393">
    <property type="entry name" value="Cadmium-induced_rsp"/>
</dbReference>
<dbReference type="InterPro" id="IPR029068">
    <property type="entry name" value="Glyas_Bleomycin-R_OHBP_Dase"/>
</dbReference>
<dbReference type="AlphaFoldDB" id="A0A379IVG6"/>
<protein>
    <submittedName>
        <fullName evidence="2">Glyoxalase/bleomycin resistance protein/dioxygenase</fullName>
    </submittedName>
</protein>
<dbReference type="RefSeq" id="WP_115291605.1">
    <property type="nucleotide sequence ID" value="NZ_UGUU01000001.1"/>
</dbReference>
<accession>A0A379IVG6</accession>
<dbReference type="OrthoDB" id="9789841at2"/>
<keyword evidence="2" id="KW-0223">Dioxygenase</keyword>
<dbReference type="Proteomes" id="UP000254260">
    <property type="component" value="Unassembled WGS sequence"/>
</dbReference>
<evidence type="ECO:0000259" key="1">
    <source>
        <dbReference type="PROSITE" id="PS51819"/>
    </source>
</evidence>
<organism evidence="2 3">
    <name type="scientific">Ectopseudomonas mendocina</name>
    <name type="common">Pseudomonas mendocina</name>
    <dbReference type="NCBI Taxonomy" id="300"/>
    <lineage>
        <taxon>Bacteria</taxon>
        <taxon>Pseudomonadati</taxon>
        <taxon>Pseudomonadota</taxon>
        <taxon>Gammaproteobacteria</taxon>
        <taxon>Pseudomonadales</taxon>
        <taxon>Pseudomonadaceae</taxon>
        <taxon>Ectopseudomonas</taxon>
    </lineage>
</organism>
<dbReference type="SUPFAM" id="SSF54593">
    <property type="entry name" value="Glyoxalase/Bleomycin resistance protein/Dihydroxybiphenyl dioxygenase"/>
    <property type="match status" value="1"/>
</dbReference>
<proteinExistence type="predicted"/>
<dbReference type="PANTHER" id="PTHR41294:SF1">
    <property type="entry name" value="CADMIUM-INDUCED PROTEIN CADI"/>
    <property type="match status" value="1"/>
</dbReference>
<feature type="domain" description="VOC" evidence="1">
    <location>
        <begin position="4"/>
        <end position="127"/>
    </location>
</feature>
<dbReference type="InterPro" id="IPR037523">
    <property type="entry name" value="VOC_core"/>
</dbReference>
<dbReference type="GO" id="GO:0051213">
    <property type="term" value="F:dioxygenase activity"/>
    <property type="evidence" value="ECO:0007669"/>
    <property type="project" value="UniProtKB-KW"/>
</dbReference>
<reference evidence="2 3" key="1">
    <citation type="submission" date="2018-06" db="EMBL/GenBank/DDBJ databases">
        <authorList>
            <consortium name="Pathogen Informatics"/>
            <person name="Doyle S."/>
        </authorList>
    </citation>
    <scope>NUCLEOTIDE SEQUENCE [LARGE SCALE GENOMIC DNA]</scope>
    <source>
        <strain evidence="2 3">NCTC10899</strain>
    </source>
</reference>
<dbReference type="PROSITE" id="PS51819">
    <property type="entry name" value="VOC"/>
    <property type="match status" value="1"/>
</dbReference>
<gene>
    <name evidence="2" type="ORF">NCTC10899_03004</name>
</gene>
<keyword evidence="2" id="KW-0560">Oxidoreductase</keyword>
<dbReference type="EMBL" id="UGUU01000001">
    <property type="protein sequence ID" value="SUD40172.1"/>
    <property type="molecule type" value="Genomic_DNA"/>
</dbReference>
<evidence type="ECO:0000313" key="3">
    <source>
        <dbReference type="Proteomes" id="UP000254260"/>
    </source>
</evidence>
<dbReference type="Pfam" id="PF00903">
    <property type="entry name" value="Glyoxalase"/>
    <property type="match status" value="1"/>
</dbReference>
<dbReference type="InterPro" id="IPR004360">
    <property type="entry name" value="Glyas_Fos-R_dOase_dom"/>
</dbReference>
<evidence type="ECO:0000313" key="2">
    <source>
        <dbReference type="EMBL" id="SUD40172.1"/>
    </source>
</evidence>
<dbReference type="PANTHER" id="PTHR41294">
    <property type="entry name" value="CADMIUM-INDUCED PROTEIN CADI"/>
    <property type="match status" value="1"/>
</dbReference>
<sequence>MRPTLTHLALHVPDLDACIAFYQQFCGMQVIHERPGKGTRIVWMAEPGKEHQFIFVIMPGGEDRNLAANDYSHFGFALGSREEVDRIAALAEREGCLIWAPRDEPYPVGYYCGLRDPAGNYVEFSYGQPLGPGSEQIPVPRYGQ</sequence>